<feature type="domain" description="ELK" evidence="8">
    <location>
        <begin position="362"/>
        <end position="382"/>
    </location>
</feature>
<feature type="coiled-coil region" evidence="6">
    <location>
        <begin position="4155"/>
        <end position="4298"/>
    </location>
</feature>
<feature type="region of interest" description="Disordered" evidence="7">
    <location>
        <begin position="3723"/>
        <end position="3768"/>
    </location>
</feature>
<keyword evidence="3" id="KW-0597">Phosphoprotein</keyword>
<feature type="domain" description="ELK" evidence="8">
    <location>
        <begin position="433"/>
        <end position="454"/>
    </location>
</feature>
<feature type="domain" description="ELK" evidence="8">
    <location>
        <begin position="1413"/>
        <end position="1434"/>
    </location>
</feature>
<dbReference type="Pfam" id="PF10495">
    <property type="entry name" value="PACT_coil_coil"/>
    <property type="match status" value="1"/>
</dbReference>
<feature type="coiled-coil region" evidence="6">
    <location>
        <begin position="718"/>
        <end position="901"/>
    </location>
</feature>
<dbReference type="SMART" id="SM01188">
    <property type="entry name" value="ELK"/>
    <property type="match status" value="9"/>
</dbReference>
<feature type="coiled-coil region" evidence="6">
    <location>
        <begin position="2168"/>
        <end position="2237"/>
    </location>
</feature>
<feature type="compositionally biased region" description="Basic and acidic residues" evidence="7">
    <location>
        <begin position="2555"/>
        <end position="2566"/>
    </location>
</feature>
<feature type="domain" description="ELK" evidence="8">
    <location>
        <begin position="643"/>
        <end position="664"/>
    </location>
</feature>
<feature type="coiled-coil region" evidence="6">
    <location>
        <begin position="1037"/>
        <end position="1088"/>
    </location>
</feature>
<evidence type="ECO:0000256" key="7">
    <source>
        <dbReference type="SAM" id="MobiDB-lite"/>
    </source>
</evidence>
<feature type="domain" description="ELK" evidence="8">
    <location>
        <begin position="1439"/>
        <end position="1460"/>
    </location>
</feature>
<evidence type="ECO:0000313" key="10">
    <source>
        <dbReference type="Proteomes" id="UP000770717"/>
    </source>
</evidence>
<dbReference type="PANTHER" id="PTHR44981">
    <property type="entry name" value="PERICENTRIN-LIKE PROTEIN, ISOFORM F"/>
    <property type="match status" value="1"/>
</dbReference>
<feature type="compositionally biased region" description="Polar residues" evidence="7">
    <location>
        <begin position="60"/>
        <end position="79"/>
    </location>
</feature>
<dbReference type="InterPro" id="IPR005539">
    <property type="entry name" value="ELK_dom"/>
</dbReference>
<dbReference type="GO" id="GO:0034237">
    <property type="term" value="F:protein kinase A regulatory subunit binding"/>
    <property type="evidence" value="ECO:0007669"/>
    <property type="project" value="TreeGrafter"/>
</dbReference>
<feature type="region of interest" description="Disordered" evidence="7">
    <location>
        <begin position="2942"/>
        <end position="2969"/>
    </location>
</feature>
<dbReference type="InterPro" id="IPR028745">
    <property type="entry name" value="AKAP9/Pericentrin"/>
</dbReference>
<feature type="region of interest" description="Disordered" evidence="7">
    <location>
        <begin position="1724"/>
        <end position="1777"/>
    </location>
</feature>
<dbReference type="PANTHER" id="PTHR44981:SF1">
    <property type="entry name" value="A-KINASE ANCHOR PROTEIN 9"/>
    <property type="match status" value="1"/>
</dbReference>
<feature type="compositionally biased region" description="Basic and acidic residues" evidence="7">
    <location>
        <begin position="3388"/>
        <end position="3405"/>
    </location>
</feature>
<dbReference type="GO" id="GO:0003677">
    <property type="term" value="F:DNA binding"/>
    <property type="evidence" value="ECO:0007669"/>
    <property type="project" value="InterPro"/>
</dbReference>
<reference evidence="9" key="1">
    <citation type="thesis" date="2020" institute="ProQuest LLC" country="789 East Eisenhower Parkway, Ann Arbor, MI, USA">
        <title>Comparative Genomics and Chromosome Evolution.</title>
        <authorList>
            <person name="Mudd A.B."/>
        </authorList>
    </citation>
    <scope>NUCLEOTIDE SEQUENCE</scope>
    <source>
        <strain evidence="9">HN-11 Male</strain>
        <tissue evidence="9">Kidney and liver</tissue>
    </source>
</reference>
<feature type="compositionally biased region" description="Basic and acidic residues" evidence="7">
    <location>
        <begin position="3087"/>
        <end position="3100"/>
    </location>
</feature>
<dbReference type="GO" id="GO:0060307">
    <property type="term" value="P:regulation of ventricular cardiac muscle cell membrane repolarization"/>
    <property type="evidence" value="ECO:0007669"/>
    <property type="project" value="TreeGrafter"/>
</dbReference>
<dbReference type="InterPro" id="IPR019528">
    <property type="entry name" value="PACT_domain"/>
</dbReference>
<feature type="compositionally biased region" description="Polar residues" evidence="7">
    <location>
        <begin position="3747"/>
        <end position="3766"/>
    </location>
</feature>
<feature type="coiled-coil region" evidence="6">
    <location>
        <begin position="1905"/>
        <end position="2132"/>
    </location>
</feature>
<evidence type="ECO:0000259" key="8">
    <source>
        <dbReference type="SMART" id="SM01188"/>
    </source>
</evidence>
<keyword evidence="10" id="KW-1185">Reference proteome</keyword>
<sequence length="4863" mass="557364">MDEEEQERKRKLEAGKAKLAQFRQRKGQTDSQNAAKKNKKKKTSSSSKQRDKSELVSDAGLSQSDDALSQTAPSGAGTTAEFTIMRTLPPGEVIQHDKTYTIEPESEVSTTADDYSSEVIDDCFPLPANNKAHILWEEEFGVRETFPEHGTQSSQARLEVMEDELAGKQQEIDELNRELEEMRTAYGTEGLQQLQEFETAIKQRDGIITQLTTNLQQARKEKDDIMREFLELTEQSQKLKIQFQHLQASEALRNTSHSSTAADLLHTKQQVLTYQQQLEERDHHLKRCHQENEDLRTQAGSLQDQMITLQQEQQRELESCYEQRLNEKDLEVDSLKSALHNEEIKCTELKARICATEKSVDELREQLTQKSLEINGLSEELNSSKQRERRSSDEIKQLMGAVEDLQKKHYKDSQSEADLVQRMESETQRKLEQLQAELDEMYGQQIVQMKQELVRQHTLEIETLIDKHKQELDSISSQTTINVTSERINELNAVISELNARLLQSDQQRKTMKEDLSKKLEVVSLEKSHLQKQIEDLLEDLSFAREQIHKVKQSLTEKESQLNEANSFLPTIEDLKAEVVAAKEFTKELESKHEAEVTNYKIKLEMLEREKDAVLDRMAESQEAELEKLRTYFLFSQEEELSKLREELTREHKTNIENLKDNLEIQCKNQIDQTQREMNQTIAAMQLEKDSLITKQNNLMLEISKLKDSPQSVYNPKSEEMMLQINELQKELEYLRREEQEKGSIEQEVQVLQLRIKVLEKEVEDKDALKEKLAVLEADGRFLKDENDALKKRTKDRNAENYENFDETAHLDLKNQIKVLSSENEKLRNLKLQLKEDLEQQKNTFSFAQKNFEVNYHELKEEYTLLVKEKEQLEDRKSKLEEEYRSRIDTLNDELATLKGHMMEESQVIPSKSMKSDGLDVGEVVEKDTTELMEKLEIAQRDKQELSLKLSKLSEELQLKQNEINQLKEKSKSLDLERDHDTSDDKSCMKRTENVQRAFNSHILVSSDGVDTRMLEERIRPIESPLLLVSPQVGHLQKEVQDVLMEKESLLQRLQELTGKLETETSLVERTQLEKDELQRKVDTSVQQQADLLLQLEAQRISLTQIHKAHLELMSETLRAEGEQELRSLRDSLLASQEQKTQELRQQELLKHQPQQTVTEGAACQDLTEMLMKRIDEECDQINQVLGERLINEDSTEEAETVNSLNNSRALERHRAAVQTLHVNLELLLQRFLKEYKQMRDLSSCMGKTGGLQATKEETEIPAVTPIVIQSESSVPNRSGVQEVLLSPVLPSEEVDRLKIEFSQQRAQLEDKHRQEIEHLRSYFQQQLKENEDRFSTELIHLQEQFQDVTPGSLECRELCKIEPAVELGLEEAAIFQSVIAPSSDLVKIDDAAQMGDHSLRQSFGPIYQQLQTLRQALYIKYVEEVNALKKQHEAELDQLRAELTEGHNKENAALKQEIIHLTNAKQEILNGSFQQPALYPIPEEKDPDDLNQLVEERFHEKIEEEVARVIVEMTIAFAQQTELARLASLKDGDLAEQMESPGEKSAIPVEEDELHAEKRQDVQESPVTVSVDLALTQSSDKTQQTEDLISGPHDGSRLVEPLSSRKSPVLKEEDSNQMVEGGAENAQFRLMYEEKVEDMRQELVRQEQEYQQATEALRLAHAAQLERQLYDQEQLLAELHRLRAQLSENASTMTEIQATDREKMLLEELASMKLMCAEATGSCRARPVQESSSQTQDERLPQPESKEQAWEYEEGDGEGKVDEESRTSDTSDDRKSLKRTNKHLLKILLEVVKTTGAVEETIGRHVVGLLDKSGRRQSTSKVRAWNTESEALEAVTPAAITVTDSPGDGDVGVGEEGAGIWAEAAEEDLDAPLQLTEEGFSRTDLSPDEEAQILNISIRLQAAVEKLLEAINGTSNQLAHAKAAQTELVRDSIKRKQETTELLRCQEELQERLNEEAKAREHLALELSKAEGLLDGYTDERVFLEKQMQEKNELIRHLEQELQSTGNRLQELEQERQQIEEEKELLSRQRLALKADAAPAERRLVEAAVVAAPKEELLEETEKLLKEKIEVQRQAEKDSGDLHKQVKILEVELEEQVNHYKDLEQEKNADLEDLRQKNLSLEKQLEKTRRFLDEQAVDREHERDVFQQEILKLEQQLKIPQRHQAVTDHQSNEVEKLESNLKEKTDKCSELLLCKEQLQRDVQERNEEIEKLESRIRELEQALIVSSDSLQKVEDRRPSIVIGLKGEMPLEAQLQVERDATDRKEKEITNLVEQLEQFREELENKNEEVQQLHMQLEIQRKESETRLQELEQENKVLKDDVENAQHLETSSRPLRLKPGEMEELLLLKDQEIDHLNEQIGKLQAQLESATDNRVIEEKNEKLKEYKSQIKCLKSDQEQLKKNSEEEIEKLNEVIEKLQEELSRIEQKVAMDFTDKPQSEDVTDKKAILEPLVGQEDAPFTNMEEENVRKSKPLVNDVAAEHENTYSSEGRNEISTVPSKQLSEPLPEDMQVTLRHMKELLDILMEKDEQIEMLEKQTLAMKELEETVKRLQNELEDKDKKAKEMESSNDQPSPISSEKHTLPPTSEESNADNMFLNKEMVIDKAEMQELDEDLEKNTEPSENLVKKDEDYTVIIERLTEELRRKTAQYLAVEALLVSVQETSKDAINRLEIQLQDLQTTIHEKDSQLLQLPKAPPLLESQEIKRLNDIVKVLEQKLADANREIKEAKAGQGETLIENTEILPQKFEQDEGKLAKIQAELEKTRREMTQLEKELEKHKLLQIKTKKSSKRAETSKKRPPGTQQIKIHDQKVDQDESELTRIKAKLEKTRQEMAQLEKELEKHKLLQIPIGRKKDGDAKTIKSGTEGPLVTGLEQIFSKTPAVTRAMSTPMEESTVTTVRNMKLQIEELQNVIHLKDAELLQYANQKDLLNQQTREIERLKKAQKDLKRDKREISVDSNVKTKDGEKQTSPRENITVNMEVQKNSHGDSALQVELEETKMKLALLKEELDRIKGIKSKDRGSQTYQQDTLIENEGGVVQKTGEDDGELVRIKAELEKTRMERTLLQEELAKLRLFQRSVDSKEEEEESRNCEARNKGHEVTSLKPTSKKKAAQKQGSQVVLTSMEKPTLTTTKDMELHIQQLQNIINLKDAELLQYESQKDLLNQQAQEIKRLKEVIEELSIKEKVSKDGGAAAKDGQSQTSHKETIKKKRDVQKDFDGNNVLQAELEETKLEMDVVKEEKQKELKKHREVKIEDAANEGEAPRAEQRAEEQAPTVKQAEPLAGQVTLTSAEEAPQNSHTVELRVQELQKVIQQKDSELQQYLNQQSLISQQTMEIEQLQGVIEALNQKLEEAELKMSAITKSESSTQEGRDKESRQLMNGETLVSKSLDVKQDSRQLLRAKDNTDGRGSLQSKSGGDETYDAGVEEALREKTKEPLSNQDLPTPVQETKQNIETMEHQLQDMQKVVKEKDLEILLYLEEIETLKEQVKAEGELHGQMVLALEDRLREKVAAALVSDAQLRAIQAHTKQLHDGDGPVVLEEEAGGLQDLIPKSSVEEEVESKLSALSLRLLELEKQLSDLHEQLQVEREQVNIANQQAAEKERQLHELQQVLESSRGKTDMDWARSDSKTVNFALSQGIDKHSEDDTVTDLENVLQSIKAEATATKEELCHYREMTEKLKEELMVKESNLAHLEEDLREVKKCLSHAEEKLAFYMKKELQEEEEQTMSGVGFTDGGRSPEWTTKDKSTSSASQTDTIPSVNNSNQTSRVHHKHKGIQKELPSALLSSTSEEVAALMERYTDKINQMQELHAAEILDMEARHINEADTLRREQYAVVQALTNECEALKAVIEALKSSGGVVPDSALSTSCHLTDAASSECDWSQGTYDAQSLDQLPEGLRAEDDVPEELLPNKIKDLLRAVHQEGMQVLSLTEATSPEKDKAFTVNTQSWREERKTLLETIASLKDLIAKMQIYKEPEVHTRSDFHDRTPDWRGELLRAIQEVFCREQDAFLSTFHTQLATLGNGDATALVNQMQHRLQEQGMEQINAMDCIQNAERRSLLLEIQDLRTQLTSLQISPNNDPLHHTEGAALFTPQDLSLVPQEIHLQLNSMKVKASELQEQLGSERLLSAEIKNELALTKMELESTLKLQHKHFKELESLRMELKKRRNELDGVNDALTSEQMKARELQWALEKEKTKTGRNEQQEKEELEDLQILLEEQKTKTFEISKRLEEEQLLVRSLQEQLASKESLYEAVLSQEKSKVSELQAFLDSEKARSSELANALESKESLEARVQSIEGTGQSEGHNPTEKLLRDLQGQLDGKHKRIVELVTEAESYKLECVQLRQNLDEQRKRLQKELEAEKEATNHAKKQAEELKSMVAELQQQIQDRVKDIRRLQTEEKRLKETIQKLQNNERTKESVSERDKLSESPVANKISSDAARNEVHQPTESVANVLCPDPLSTINGDPGAEKAAFSLDTIRRRLQQVSAKLRQLAAKATQRVMFEATDDNDFAWSRNAIQEVVSQLEHVSMLSLQGQNLVLPPGLSANTLTEKLLTQNAELTGYVSRLTNEKNDLQNALLRLEGEISHHRAREGSGDHQSSWDRSVNVESFTEEREAWNRERLNLHKSLKQTEAELSKVRAELSSETIQRDFGRDTDHATLKRIYGKYLRSESFRKALVYQKKYLLLLLGGFQECEEATLVLIARMGGQPSYTDLEVITKHSRAFTRFRSAARVAIAIFRMKFLVRRWQRAVSPGIANRNGLEQSIGNETRTDSPYHTAGSNDLYGDQRLSSCRSRSGFDSPQSTVNFQHRYASSDLSPCSHLQNYDPDRALSDYLARLEALQKRLGSVPSGSNSNSTTHYSIRR</sequence>
<dbReference type="GO" id="GO:0097060">
    <property type="term" value="C:synaptic membrane"/>
    <property type="evidence" value="ECO:0007669"/>
    <property type="project" value="TreeGrafter"/>
</dbReference>
<feature type="region of interest" description="Disordered" evidence="7">
    <location>
        <begin position="3187"/>
        <end position="3212"/>
    </location>
</feature>
<feature type="compositionally biased region" description="Polar residues" evidence="7">
    <location>
        <begin position="1576"/>
        <end position="1588"/>
    </location>
</feature>
<feature type="region of interest" description="Disordered" evidence="7">
    <location>
        <begin position="4757"/>
        <end position="4785"/>
    </location>
</feature>
<dbReference type="GO" id="GO:0007165">
    <property type="term" value="P:signal transduction"/>
    <property type="evidence" value="ECO:0007669"/>
    <property type="project" value="InterPro"/>
</dbReference>
<feature type="region of interest" description="Disordered" evidence="7">
    <location>
        <begin position="4844"/>
        <end position="4863"/>
    </location>
</feature>
<evidence type="ECO:0000256" key="3">
    <source>
        <dbReference type="ARBA" id="ARBA00022553"/>
    </source>
</evidence>
<feature type="compositionally biased region" description="Basic and acidic residues" evidence="7">
    <location>
        <begin position="1758"/>
        <end position="1776"/>
    </location>
</feature>
<feature type="compositionally biased region" description="Polar residues" evidence="7">
    <location>
        <begin position="4759"/>
        <end position="4779"/>
    </location>
</feature>
<dbReference type="GO" id="GO:0060090">
    <property type="term" value="F:molecular adaptor activity"/>
    <property type="evidence" value="ECO:0007669"/>
    <property type="project" value="InterPro"/>
</dbReference>
<feature type="region of interest" description="Disordered" evidence="7">
    <location>
        <begin position="3077"/>
        <end position="3119"/>
    </location>
</feature>
<dbReference type="GO" id="GO:0015459">
    <property type="term" value="F:potassium channel regulator activity"/>
    <property type="evidence" value="ECO:0007669"/>
    <property type="project" value="TreeGrafter"/>
</dbReference>
<dbReference type="GO" id="GO:0051661">
    <property type="term" value="P:maintenance of centrosome location"/>
    <property type="evidence" value="ECO:0007669"/>
    <property type="project" value="TreeGrafter"/>
</dbReference>
<feature type="compositionally biased region" description="Basic and acidic residues" evidence="7">
    <location>
        <begin position="4406"/>
        <end position="4426"/>
    </location>
</feature>
<feature type="coiled-coil region" evidence="6">
    <location>
        <begin position="1630"/>
        <end position="1683"/>
    </location>
</feature>
<feature type="coiled-coil region" evidence="6">
    <location>
        <begin position="2635"/>
        <end position="2780"/>
    </location>
</feature>
<dbReference type="GO" id="GO:1903358">
    <property type="term" value="P:regulation of Golgi organization"/>
    <property type="evidence" value="ECO:0007669"/>
    <property type="project" value="TreeGrafter"/>
</dbReference>
<feature type="region of interest" description="Disordered" evidence="7">
    <location>
        <begin position="4406"/>
        <end position="4445"/>
    </location>
</feature>
<proteinExistence type="predicted"/>
<feature type="coiled-coil region" evidence="6">
    <location>
        <begin position="1423"/>
        <end position="1450"/>
    </location>
</feature>
<organism evidence="9 10">
    <name type="scientific">Eleutherodactylus coqui</name>
    <name type="common">Puerto Rican coqui</name>
    <dbReference type="NCBI Taxonomy" id="57060"/>
    <lineage>
        <taxon>Eukaryota</taxon>
        <taxon>Metazoa</taxon>
        <taxon>Chordata</taxon>
        <taxon>Craniata</taxon>
        <taxon>Vertebrata</taxon>
        <taxon>Euteleostomi</taxon>
        <taxon>Amphibia</taxon>
        <taxon>Batrachia</taxon>
        <taxon>Anura</taxon>
        <taxon>Neobatrachia</taxon>
        <taxon>Hyloidea</taxon>
        <taxon>Eleutherodactylidae</taxon>
        <taxon>Eleutherodactylinae</taxon>
        <taxon>Eleutherodactylus</taxon>
        <taxon>Eleutherodactylus</taxon>
    </lineage>
</organism>
<feature type="coiled-coil region" evidence="6">
    <location>
        <begin position="151"/>
        <end position="235"/>
    </location>
</feature>
<feature type="compositionally biased region" description="Polar residues" evidence="7">
    <location>
        <begin position="2583"/>
        <end position="2592"/>
    </location>
</feature>
<comment type="caution">
    <text evidence="9">The sequence shown here is derived from an EMBL/GenBank/DDBJ whole genome shotgun (WGS) entry which is preliminary data.</text>
</comment>
<feature type="coiled-coil region" evidence="6">
    <location>
        <begin position="4556"/>
        <end position="4647"/>
    </location>
</feature>
<feature type="compositionally biased region" description="Basic and acidic residues" evidence="7">
    <location>
        <begin position="1737"/>
        <end position="1750"/>
    </location>
</feature>
<feature type="region of interest" description="Disordered" evidence="7">
    <location>
        <begin position="1"/>
        <end position="79"/>
    </location>
</feature>
<feature type="coiled-coil region" evidence="6">
    <location>
        <begin position="929"/>
        <end position="977"/>
    </location>
</feature>
<protein>
    <recommendedName>
        <fullName evidence="8">ELK domain-containing protein</fullName>
    </recommendedName>
</protein>
<evidence type="ECO:0000256" key="6">
    <source>
        <dbReference type="SAM" id="Coils"/>
    </source>
</evidence>
<feature type="region of interest" description="Disordered" evidence="7">
    <location>
        <begin position="3358"/>
        <end position="3420"/>
    </location>
</feature>
<feature type="compositionally biased region" description="Basic and acidic residues" evidence="7">
    <location>
        <begin position="1"/>
        <end position="16"/>
    </location>
</feature>
<dbReference type="OrthoDB" id="2020852at2759"/>
<keyword evidence="5" id="KW-0206">Cytoskeleton</keyword>
<feature type="coiled-coil region" evidence="6">
    <location>
        <begin position="1295"/>
        <end position="1345"/>
    </location>
</feature>
<feature type="domain" description="ELK" evidence="8">
    <location>
        <begin position="4622"/>
        <end position="4642"/>
    </location>
</feature>
<gene>
    <name evidence="9" type="ORF">GDO78_003110</name>
</gene>
<feature type="compositionally biased region" description="Polar residues" evidence="7">
    <location>
        <begin position="4848"/>
        <end position="4863"/>
    </location>
</feature>
<feature type="region of interest" description="Disordered" evidence="7">
    <location>
        <begin position="2782"/>
        <end position="2813"/>
    </location>
</feature>
<dbReference type="EMBL" id="WNTK01000011">
    <property type="protein sequence ID" value="KAG9476384.1"/>
    <property type="molecule type" value="Genomic_DNA"/>
</dbReference>
<feature type="coiled-coil region" evidence="6">
    <location>
        <begin position="3647"/>
        <end position="3723"/>
    </location>
</feature>
<name>A0A8J6EXB2_ELECQ</name>
<feature type="region of interest" description="Disordered" evidence="7">
    <location>
        <begin position="1576"/>
        <end position="1620"/>
    </location>
</feature>
<feature type="domain" description="ELK" evidence="8">
    <location>
        <begin position="875"/>
        <end position="896"/>
    </location>
</feature>
<evidence type="ECO:0000256" key="4">
    <source>
        <dbReference type="ARBA" id="ARBA00023054"/>
    </source>
</evidence>
<feature type="domain" description="ELK" evidence="8">
    <location>
        <begin position="3663"/>
        <end position="3683"/>
    </location>
</feature>
<feature type="coiled-coil region" evidence="6">
    <location>
        <begin position="3138"/>
        <end position="3182"/>
    </location>
</feature>
<dbReference type="GO" id="GO:0005801">
    <property type="term" value="C:cis-Golgi network"/>
    <property type="evidence" value="ECO:0007669"/>
    <property type="project" value="TreeGrafter"/>
</dbReference>
<evidence type="ECO:0000256" key="5">
    <source>
        <dbReference type="ARBA" id="ARBA00023212"/>
    </source>
</evidence>
<comment type="subcellular location">
    <subcellularLocation>
        <location evidence="1">Cytoplasm</location>
        <location evidence="1">Cytoskeleton</location>
        <location evidence="1">Microtubule organizing center</location>
        <location evidence="1">Centrosome</location>
    </subcellularLocation>
</comment>
<feature type="coiled-coil region" evidence="6">
    <location>
        <begin position="2262"/>
        <end position="2428"/>
    </location>
</feature>
<evidence type="ECO:0000256" key="2">
    <source>
        <dbReference type="ARBA" id="ARBA00022490"/>
    </source>
</evidence>
<feature type="compositionally biased region" description="Basic and acidic residues" evidence="7">
    <location>
        <begin position="3250"/>
        <end position="3270"/>
    </location>
</feature>
<feature type="region of interest" description="Disordered" evidence="7">
    <location>
        <begin position="2555"/>
        <end position="2593"/>
    </location>
</feature>
<feature type="region of interest" description="Disordered" evidence="7">
    <location>
        <begin position="3242"/>
        <end position="3279"/>
    </location>
</feature>
<feature type="coiled-coil region" evidence="6">
    <location>
        <begin position="2987"/>
        <end position="3014"/>
    </location>
</feature>
<dbReference type="GO" id="GO:0005813">
    <property type="term" value="C:centrosome"/>
    <property type="evidence" value="ECO:0007669"/>
    <property type="project" value="UniProtKB-SubCell"/>
</dbReference>
<feature type="coiled-coil region" evidence="6">
    <location>
        <begin position="3555"/>
        <end position="3617"/>
    </location>
</feature>
<evidence type="ECO:0000313" key="9">
    <source>
        <dbReference type="EMBL" id="KAG9476384.1"/>
    </source>
</evidence>
<feature type="coiled-coil region" evidence="6">
    <location>
        <begin position="285"/>
        <end position="444"/>
    </location>
</feature>
<keyword evidence="4 6" id="KW-0175">Coiled coil</keyword>
<feature type="coiled-coil region" evidence="6">
    <location>
        <begin position="481"/>
        <end position="624"/>
    </location>
</feature>
<keyword evidence="2" id="KW-0963">Cytoplasm</keyword>
<feature type="coiled-coil region" evidence="6">
    <location>
        <begin position="3445"/>
        <end position="3486"/>
    </location>
</feature>
<feature type="domain" description="ELK" evidence="8">
    <location>
        <begin position="1304"/>
        <end position="1325"/>
    </location>
</feature>
<dbReference type="Proteomes" id="UP000770717">
    <property type="component" value="Unassembled WGS sequence"/>
</dbReference>
<accession>A0A8J6EXB2</accession>
<evidence type="ECO:0000256" key="1">
    <source>
        <dbReference type="ARBA" id="ARBA00004300"/>
    </source>
</evidence>
<feature type="compositionally biased region" description="Polar residues" evidence="7">
    <location>
        <begin position="3376"/>
        <end position="3385"/>
    </location>
</feature>
<dbReference type="GO" id="GO:0005795">
    <property type="term" value="C:Golgi stack"/>
    <property type="evidence" value="ECO:0007669"/>
    <property type="project" value="TreeGrafter"/>
</dbReference>
<feature type="region of interest" description="Disordered" evidence="7">
    <location>
        <begin position="2456"/>
        <end position="2476"/>
    </location>
</feature>